<reference evidence="1 2" key="1">
    <citation type="submission" date="2019-05" db="EMBL/GenBank/DDBJ databases">
        <title>Another draft genome of Portunus trituberculatus and its Hox gene families provides insights of decapod evolution.</title>
        <authorList>
            <person name="Jeong J.-H."/>
            <person name="Song I."/>
            <person name="Kim S."/>
            <person name="Choi T."/>
            <person name="Kim D."/>
            <person name="Ryu S."/>
            <person name="Kim W."/>
        </authorList>
    </citation>
    <scope>NUCLEOTIDE SEQUENCE [LARGE SCALE GENOMIC DNA]</scope>
    <source>
        <tissue evidence="1">Muscle</tissue>
    </source>
</reference>
<evidence type="ECO:0000313" key="2">
    <source>
        <dbReference type="Proteomes" id="UP000324222"/>
    </source>
</evidence>
<dbReference type="AlphaFoldDB" id="A0A5B7CPT8"/>
<dbReference type="Proteomes" id="UP000324222">
    <property type="component" value="Unassembled WGS sequence"/>
</dbReference>
<protein>
    <submittedName>
        <fullName evidence="1">Uncharacterized protein</fullName>
    </submittedName>
</protein>
<dbReference type="EMBL" id="VSRR010000151">
    <property type="protein sequence ID" value="MPC11215.1"/>
    <property type="molecule type" value="Genomic_DNA"/>
</dbReference>
<keyword evidence="2" id="KW-1185">Reference proteome</keyword>
<dbReference type="OrthoDB" id="6371861at2759"/>
<accession>A0A5B7CPT8</accession>
<proteinExistence type="predicted"/>
<comment type="caution">
    <text evidence="1">The sequence shown here is derived from an EMBL/GenBank/DDBJ whole genome shotgun (WGS) entry which is preliminary data.</text>
</comment>
<name>A0A5B7CPT8_PORTR</name>
<evidence type="ECO:0000313" key="1">
    <source>
        <dbReference type="EMBL" id="MPC11215.1"/>
    </source>
</evidence>
<organism evidence="1 2">
    <name type="scientific">Portunus trituberculatus</name>
    <name type="common">Swimming crab</name>
    <name type="synonym">Neptunus trituberculatus</name>
    <dbReference type="NCBI Taxonomy" id="210409"/>
    <lineage>
        <taxon>Eukaryota</taxon>
        <taxon>Metazoa</taxon>
        <taxon>Ecdysozoa</taxon>
        <taxon>Arthropoda</taxon>
        <taxon>Crustacea</taxon>
        <taxon>Multicrustacea</taxon>
        <taxon>Malacostraca</taxon>
        <taxon>Eumalacostraca</taxon>
        <taxon>Eucarida</taxon>
        <taxon>Decapoda</taxon>
        <taxon>Pleocyemata</taxon>
        <taxon>Brachyura</taxon>
        <taxon>Eubrachyura</taxon>
        <taxon>Portunoidea</taxon>
        <taxon>Portunidae</taxon>
        <taxon>Portuninae</taxon>
        <taxon>Portunus</taxon>
    </lineage>
</organism>
<gene>
    <name evidence="1" type="ORF">E2C01_003877</name>
</gene>
<sequence>MLERSSPVQGNHIPSWALPSPAVPCDPYPTSFFTSTTLPSSPSCTSTLTSSFTLASTSTGMRSATSPSIFMKAGWCEENTQQGTSQQLQTLSPFVCGAGASLSCSSAPVTEAPVVSAVKNVLRDKDCDNPLNVLHTFGLDVCLVYRDKCLMQNIYNYNLAGLCTLLVSPVVLPCCGASLELFRILPGTVACMVCTTSVSYSWCSHHIHLQSLCPRNHCIKCWCCKPVFHTHCQRCEQCTRSVLQGQCAECGTDSK</sequence>